<sequence length="309" mass="34467">MKNLLWPITLLSYHRVEAGSSVQTKRQIPANAYPPCTQGGYKNFLIRNWYSITYSSNSTEVFSFELQANFSGYAAPCHGTRKGDASSSGWTSCDNDDEDDDNAESNPPRFAAYFDFSSNDYIGINHTFVCDRGEVETDPHNRLANAVATGDGRLQIGLVDTPEGHFTGTEGDNLTIAAYMKVAHRLPKPDCAAAFDFAEWEVRDFKFGAQVQAGNPWIIGSTVASVDYDLYNEAIEYLINCHGVNDSVAAFPNNPDLINPDARFPCPINYRDDLMPPEAYPETGFKFNRRSNEISIEQKWDCEDDDGNE</sequence>
<reference evidence="2 3" key="1">
    <citation type="journal article" date="2024" name="Front Chem Biol">
        <title>Unveiling the potential of Daldinia eschscholtzii MFLUCC 19-0629 through bioactivity and bioinformatics studies for enhanced sustainable agriculture production.</title>
        <authorList>
            <person name="Brooks S."/>
            <person name="Weaver J.A."/>
            <person name="Klomchit A."/>
            <person name="Alharthi S.A."/>
            <person name="Onlamun T."/>
            <person name="Nurani R."/>
            <person name="Vong T.K."/>
            <person name="Alberti F."/>
            <person name="Greco C."/>
        </authorList>
    </citation>
    <scope>NUCLEOTIDE SEQUENCE [LARGE SCALE GENOMIC DNA]</scope>
    <source>
        <strain evidence="2">MFLUCC 19-0629</strain>
    </source>
</reference>
<evidence type="ECO:0000313" key="3">
    <source>
        <dbReference type="Proteomes" id="UP001369815"/>
    </source>
</evidence>
<feature type="compositionally biased region" description="Acidic residues" evidence="1">
    <location>
        <begin position="94"/>
        <end position="103"/>
    </location>
</feature>
<accession>A0AAX6MMC0</accession>
<protein>
    <submittedName>
        <fullName evidence="2">Uncharacterized protein</fullName>
    </submittedName>
</protein>
<evidence type="ECO:0000313" key="2">
    <source>
        <dbReference type="EMBL" id="KAK6953769.1"/>
    </source>
</evidence>
<dbReference type="AlphaFoldDB" id="A0AAX6MMC0"/>
<dbReference type="EMBL" id="JBANMG010000004">
    <property type="protein sequence ID" value="KAK6953769.1"/>
    <property type="molecule type" value="Genomic_DNA"/>
</dbReference>
<keyword evidence="3" id="KW-1185">Reference proteome</keyword>
<gene>
    <name evidence="2" type="ORF">Daesc_003731</name>
</gene>
<dbReference type="Proteomes" id="UP001369815">
    <property type="component" value="Unassembled WGS sequence"/>
</dbReference>
<evidence type="ECO:0000256" key="1">
    <source>
        <dbReference type="SAM" id="MobiDB-lite"/>
    </source>
</evidence>
<organism evidence="2 3">
    <name type="scientific">Daldinia eschscholtzii</name>
    <dbReference type="NCBI Taxonomy" id="292717"/>
    <lineage>
        <taxon>Eukaryota</taxon>
        <taxon>Fungi</taxon>
        <taxon>Dikarya</taxon>
        <taxon>Ascomycota</taxon>
        <taxon>Pezizomycotina</taxon>
        <taxon>Sordariomycetes</taxon>
        <taxon>Xylariomycetidae</taxon>
        <taxon>Xylariales</taxon>
        <taxon>Hypoxylaceae</taxon>
        <taxon>Daldinia</taxon>
    </lineage>
</organism>
<proteinExistence type="predicted"/>
<comment type="caution">
    <text evidence="2">The sequence shown here is derived from an EMBL/GenBank/DDBJ whole genome shotgun (WGS) entry which is preliminary data.</text>
</comment>
<feature type="region of interest" description="Disordered" evidence="1">
    <location>
        <begin position="81"/>
        <end position="106"/>
    </location>
</feature>
<name>A0AAX6MMC0_9PEZI</name>